<evidence type="ECO:0000313" key="1">
    <source>
        <dbReference type="Proteomes" id="UP000095286"/>
    </source>
</evidence>
<reference evidence="2" key="1">
    <citation type="submission" date="2016-11" db="UniProtKB">
        <authorList>
            <consortium name="WormBaseParasite"/>
        </authorList>
    </citation>
    <scope>IDENTIFICATION</scope>
    <source>
        <strain evidence="2">KR3021</strain>
    </source>
</reference>
<name>A0AC35U3H6_9BILA</name>
<protein>
    <submittedName>
        <fullName evidence="2">TPX2_importin domain-containing protein</fullName>
    </submittedName>
</protein>
<accession>A0AC35U3H6</accession>
<dbReference type="WBParaSite" id="RSKR_0000745300.1">
    <property type="protein sequence ID" value="RSKR_0000745300.1"/>
    <property type="gene ID" value="RSKR_0000745300"/>
</dbReference>
<sequence length="283" mass="31684">MQPYTEGETRIVKDDEIEVAKDGDVQVAEIQVTNGHEMDSEDEVNSCGVPKSFFCCGLFGKPHSSPSLSDKYLFLRNFICNKISPLEQYASTREDNVLATTKSSEMTRVVSPNNHIEIPLVKLSTLSQVPISKVYFDVATLGSAENALPQARCSEVGVTALAPSESTLPQETSSAMYVDENTLVPAENAFPRVTCFNMSHVETTLAFGKNAFRKSRGIPNVPKLAFSFNSPSPVKRKNIHPSELHNVQHLSRREHFQKVQMEKKEMMKKEMEEIQPKKNQMED</sequence>
<dbReference type="Proteomes" id="UP000095286">
    <property type="component" value="Unplaced"/>
</dbReference>
<proteinExistence type="predicted"/>
<evidence type="ECO:0000313" key="2">
    <source>
        <dbReference type="WBParaSite" id="RSKR_0000745300.1"/>
    </source>
</evidence>
<organism evidence="1 2">
    <name type="scientific">Rhabditophanes sp. KR3021</name>
    <dbReference type="NCBI Taxonomy" id="114890"/>
    <lineage>
        <taxon>Eukaryota</taxon>
        <taxon>Metazoa</taxon>
        <taxon>Ecdysozoa</taxon>
        <taxon>Nematoda</taxon>
        <taxon>Chromadorea</taxon>
        <taxon>Rhabditida</taxon>
        <taxon>Tylenchina</taxon>
        <taxon>Panagrolaimomorpha</taxon>
        <taxon>Strongyloidoidea</taxon>
        <taxon>Alloionematidae</taxon>
        <taxon>Rhabditophanes</taxon>
    </lineage>
</organism>